<evidence type="ECO:0000313" key="1">
    <source>
        <dbReference type="EMBL" id="ACO81078.1"/>
    </source>
</evidence>
<dbReference type="AlphaFoldDB" id="C1DL85"/>
<protein>
    <submittedName>
        <fullName evidence="1">Uncharacterized protein</fullName>
    </submittedName>
</protein>
<dbReference type="EnsemblBacteria" id="ACO81078">
    <property type="protein sequence ID" value="ACO81078"/>
    <property type="gene ID" value="Avin_49870"/>
</dbReference>
<dbReference type="Proteomes" id="UP000002424">
    <property type="component" value="Chromosome"/>
</dbReference>
<sequence length="51" mass="5664">MRWRARRDSNPRPFGGQYGTGILVGGKRSKMLLSVIMKGFGLISPSAVYSY</sequence>
<gene>
    <name evidence="1" type="ordered locus">Avin_49870</name>
</gene>
<evidence type="ECO:0000313" key="2">
    <source>
        <dbReference type="Proteomes" id="UP000002424"/>
    </source>
</evidence>
<name>C1DL85_AZOVD</name>
<dbReference type="HOGENOM" id="CLU_3095133_0_0_6"/>
<accession>C1DL85</accession>
<keyword evidence="2" id="KW-1185">Reference proteome</keyword>
<reference evidence="1 2" key="1">
    <citation type="journal article" date="2009" name="J. Bacteriol.">
        <title>Genome sequence of Azotobacter vinelandii, an obligate aerobe specialized to support diverse anaerobic metabolic processes.</title>
        <authorList>
            <person name="Setubal J.C."/>
            <person name="dos Santos P."/>
            <person name="Goldman B.S."/>
            <person name="Ertesvag H."/>
            <person name="Espin G."/>
            <person name="Rubio L.M."/>
            <person name="Valla S."/>
            <person name="Almeida N.F."/>
            <person name="Balasubramanian D."/>
            <person name="Cromes L."/>
            <person name="Curatti L."/>
            <person name="Du Z."/>
            <person name="Godsy E."/>
            <person name="Goodner B."/>
            <person name="Hellner-Burris K."/>
            <person name="Hernandez J.A."/>
            <person name="Houmiel K."/>
            <person name="Imperial J."/>
            <person name="Kennedy C."/>
            <person name="Larson T.J."/>
            <person name="Latreille P."/>
            <person name="Ligon L.S."/>
            <person name="Lu J."/>
            <person name="Maerk M."/>
            <person name="Miller N.M."/>
            <person name="Norton S."/>
            <person name="O'Carroll I.P."/>
            <person name="Paulsen I."/>
            <person name="Raulfs E.C."/>
            <person name="Roemer R."/>
            <person name="Rosser J."/>
            <person name="Segura D."/>
            <person name="Slater S."/>
            <person name="Stricklin S.L."/>
            <person name="Studholme D.J."/>
            <person name="Sun J."/>
            <person name="Viana C.J."/>
            <person name="Wallin E."/>
            <person name="Wang B."/>
            <person name="Wheeler C."/>
            <person name="Zhu H."/>
            <person name="Dean D.R."/>
            <person name="Dixon R."/>
            <person name="Wood D."/>
        </authorList>
    </citation>
    <scope>NUCLEOTIDE SEQUENCE [LARGE SCALE GENOMIC DNA]</scope>
    <source>
        <strain evidence="2">DJ / ATCC BAA-1303</strain>
    </source>
</reference>
<dbReference type="KEGG" id="avn:Avin_49870"/>
<dbReference type="EMBL" id="CP001157">
    <property type="protein sequence ID" value="ACO81078.1"/>
    <property type="molecule type" value="Genomic_DNA"/>
</dbReference>
<dbReference type="STRING" id="322710.Avin_49870"/>
<organism evidence="1 2">
    <name type="scientific">Azotobacter vinelandii (strain DJ / ATCC BAA-1303)</name>
    <dbReference type="NCBI Taxonomy" id="322710"/>
    <lineage>
        <taxon>Bacteria</taxon>
        <taxon>Pseudomonadati</taxon>
        <taxon>Pseudomonadota</taxon>
        <taxon>Gammaproteobacteria</taxon>
        <taxon>Pseudomonadales</taxon>
        <taxon>Pseudomonadaceae</taxon>
        <taxon>Azotobacter</taxon>
    </lineage>
</organism>
<proteinExistence type="predicted"/>